<accession>A0A831SRF8</accession>
<comment type="caution">
    <text evidence="1">The sequence shown here is derived from an EMBL/GenBank/DDBJ whole genome shotgun (WGS) entry which is preliminary data.</text>
</comment>
<dbReference type="AlphaFoldDB" id="A0A831SRF8"/>
<sequence>MDNQQAPVRVTCPRCGQEFECSRSDSCWCATMEVPEAVLTYLGEHYDTCVCRRCLEELIVSPAGSRTVRRRNYP</sequence>
<name>A0A831SRF8_PROAE</name>
<dbReference type="InterPro" id="IPR032720">
    <property type="entry name" value="Cys_rich_CWC"/>
</dbReference>
<organism evidence="1">
    <name type="scientific">Prosthecochloris aestuarii</name>
    <dbReference type="NCBI Taxonomy" id="1102"/>
    <lineage>
        <taxon>Bacteria</taxon>
        <taxon>Pseudomonadati</taxon>
        <taxon>Chlorobiota</taxon>
        <taxon>Chlorobiia</taxon>
        <taxon>Chlorobiales</taxon>
        <taxon>Chlorobiaceae</taxon>
        <taxon>Prosthecochloris</taxon>
    </lineage>
</organism>
<reference evidence="1" key="1">
    <citation type="journal article" date="2020" name="mSystems">
        <title>Genome- and Community-Level Interaction Insights into Carbon Utilization and Element Cycling Functions of Hydrothermarchaeota in Hydrothermal Sediment.</title>
        <authorList>
            <person name="Zhou Z."/>
            <person name="Liu Y."/>
            <person name="Xu W."/>
            <person name="Pan J."/>
            <person name="Luo Z.H."/>
            <person name="Li M."/>
        </authorList>
    </citation>
    <scope>NUCLEOTIDE SEQUENCE [LARGE SCALE GENOMIC DNA]</scope>
    <source>
        <strain evidence="1">SpSt-1181</strain>
    </source>
</reference>
<protein>
    <recommendedName>
        <fullName evidence="2">Cysteine-rich CWC</fullName>
    </recommendedName>
</protein>
<dbReference type="Proteomes" id="UP000886335">
    <property type="component" value="Unassembled WGS sequence"/>
</dbReference>
<evidence type="ECO:0008006" key="2">
    <source>
        <dbReference type="Google" id="ProtNLM"/>
    </source>
</evidence>
<gene>
    <name evidence="1" type="ORF">ENN50_02700</name>
</gene>
<dbReference type="EMBL" id="DSBW01000065">
    <property type="protein sequence ID" value="HED30603.1"/>
    <property type="molecule type" value="Genomic_DNA"/>
</dbReference>
<dbReference type="Pfam" id="PF14375">
    <property type="entry name" value="Cys_rich_CWC"/>
    <property type="match status" value="1"/>
</dbReference>
<evidence type="ECO:0000313" key="1">
    <source>
        <dbReference type="EMBL" id="HED30603.1"/>
    </source>
</evidence>
<proteinExistence type="predicted"/>